<dbReference type="OrthoDB" id="9775180at2"/>
<dbReference type="Pfam" id="PF02080">
    <property type="entry name" value="TrkA_C"/>
    <property type="match status" value="2"/>
</dbReference>
<protein>
    <recommendedName>
        <fullName evidence="1">Trk system potassium uptake protein TrkA</fullName>
    </recommendedName>
</protein>
<evidence type="ECO:0000256" key="6">
    <source>
        <dbReference type="ARBA" id="ARBA00023065"/>
    </source>
</evidence>
<dbReference type="PROSITE" id="PS51202">
    <property type="entry name" value="RCK_C"/>
    <property type="match status" value="2"/>
</dbReference>
<dbReference type="GO" id="GO:0015079">
    <property type="term" value="F:potassium ion transmembrane transporter activity"/>
    <property type="evidence" value="ECO:0007669"/>
    <property type="project" value="InterPro"/>
</dbReference>
<evidence type="ECO:0000313" key="9">
    <source>
        <dbReference type="EMBL" id="SNS44900.1"/>
    </source>
</evidence>
<dbReference type="SUPFAM" id="SSF116726">
    <property type="entry name" value="TrkA C-terminal domain-like"/>
    <property type="match status" value="2"/>
</dbReference>
<keyword evidence="4" id="KW-0630">Potassium</keyword>
<dbReference type="InterPro" id="IPR036291">
    <property type="entry name" value="NAD(P)-bd_dom_sf"/>
</dbReference>
<keyword evidence="3" id="KW-0633">Potassium transport</keyword>
<evidence type="ECO:0000256" key="1">
    <source>
        <dbReference type="ARBA" id="ARBA00017378"/>
    </source>
</evidence>
<dbReference type="InterPro" id="IPR006037">
    <property type="entry name" value="RCK_C"/>
</dbReference>
<dbReference type="NCBIfam" id="NF007038">
    <property type="entry name" value="PRK09496.2-6"/>
    <property type="match status" value="1"/>
</dbReference>
<proteinExistence type="predicted"/>
<feature type="domain" description="RCK C-terminal" evidence="8">
    <location>
        <begin position="366"/>
        <end position="446"/>
    </location>
</feature>
<dbReference type="Proteomes" id="UP000198393">
    <property type="component" value="Unassembled WGS sequence"/>
</dbReference>
<dbReference type="InterPro" id="IPR003148">
    <property type="entry name" value="RCK_N"/>
</dbReference>
<dbReference type="AlphaFoldDB" id="A0A239EJF3"/>
<dbReference type="Pfam" id="PF02254">
    <property type="entry name" value="TrkA_N"/>
    <property type="match status" value="2"/>
</dbReference>
<accession>A0A239EJF3</accession>
<dbReference type="NCBIfam" id="NF007041">
    <property type="entry name" value="PRK09496.3-4"/>
    <property type="match status" value="1"/>
</dbReference>
<feature type="domain" description="RCK N-terminal" evidence="7">
    <location>
        <begin position="230"/>
        <end position="346"/>
    </location>
</feature>
<sequence length="446" mass="49116">MRIVIAGAGEMGFHLAKLLTAEEQDIVIIDSNSTVLEYVSQHLDVNTVRGSSTSPRVLKEANIGKADLLIAVTSIQETNITTCILGKSLGAKKTIARISNVELLHSREELNLSNVGIDEIISPASLAAREIKRLLKQSALTDTFEFEKGVLSLVGITIDEDSELFGKTLTETAYLNPDHSFTTVAILRDDKTIIPYGENKFQNGDHAYFIAQPDGIDRVTALAGKESFEIKNLMILGASKVGINTAKLLSKKYNIKLIEADKEKCLHLVDELPDTMIINGDGRDINLLKEESIDRMDAFVALTENSETNIMASLLAKNQGVRKTIALVENVDYIHLSQSIGIDTLINKKLIAASFIFRYIRKGEVLNIAGIHGVDAEILEFELGEKSKIMQKPLKDMDFPKTAIVGGVIRKGKGIAVQGNFEFETKDRVVVLSKPECIRKVESFFK</sequence>
<dbReference type="InterPro" id="IPR050721">
    <property type="entry name" value="Trk_Ktr_HKT_K-transport"/>
</dbReference>
<gene>
    <name evidence="9" type="ORF">SAMN05421640_0189</name>
</gene>
<name>A0A239EJF3_EKHLU</name>
<organism evidence="9 10">
    <name type="scientific">Ekhidna lutea</name>
    <dbReference type="NCBI Taxonomy" id="447679"/>
    <lineage>
        <taxon>Bacteria</taxon>
        <taxon>Pseudomonadati</taxon>
        <taxon>Bacteroidota</taxon>
        <taxon>Cytophagia</taxon>
        <taxon>Cytophagales</taxon>
        <taxon>Reichenbachiellaceae</taxon>
        <taxon>Ekhidna</taxon>
    </lineage>
</organism>
<evidence type="ECO:0000256" key="2">
    <source>
        <dbReference type="ARBA" id="ARBA00022448"/>
    </source>
</evidence>
<dbReference type="PANTHER" id="PTHR43833:SF5">
    <property type="entry name" value="TRK SYSTEM POTASSIUM UPTAKE PROTEIN TRKA"/>
    <property type="match status" value="1"/>
</dbReference>
<evidence type="ECO:0000256" key="4">
    <source>
        <dbReference type="ARBA" id="ARBA00022958"/>
    </source>
</evidence>
<evidence type="ECO:0000259" key="7">
    <source>
        <dbReference type="PROSITE" id="PS51201"/>
    </source>
</evidence>
<dbReference type="NCBIfam" id="NF007031">
    <property type="entry name" value="PRK09496.1-2"/>
    <property type="match status" value="1"/>
</dbReference>
<keyword evidence="2" id="KW-0813">Transport</keyword>
<dbReference type="SUPFAM" id="SSF51735">
    <property type="entry name" value="NAD(P)-binding Rossmann-fold domains"/>
    <property type="match status" value="2"/>
</dbReference>
<evidence type="ECO:0000259" key="8">
    <source>
        <dbReference type="PROSITE" id="PS51202"/>
    </source>
</evidence>
<evidence type="ECO:0000256" key="3">
    <source>
        <dbReference type="ARBA" id="ARBA00022538"/>
    </source>
</evidence>
<dbReference type="PANTHER" id="PTHR43833">
    <property type="entry name" value="POTASSIUM CHANNEL PROTEIN 2-RELATED-RELATED"/>
    <property type="match status" value="1"/>
</dbReference>
<keyword evidence="10" id="KW-1185">Reference proteome</keyword>
<dbReference type="PROSITE" id="PS51201">
    <property type="entry name" value="RCK_N"/>
    <property type="match status" value="2"/>
</dbReference>
<dbReference type="InterPro" id="IPR006036">
    <property type="entry name" value="K_uptake_TrkA"/>
</dbReference>
<dbReference type="NCBIfam" id="NF007039">
    <property type="entry name" value="PRK09496.3-2"/>
    <property type="match status" value="1"/>
</dbReference>
<feature type="domain" description="RCK N-terminal" evidence="7">
    <location>
        <begin position="1"/>
        <end position="121"/>
    </location>
</feature>
<evidence type="ECO:0000313" key="10">
    <source>
        <dbReference type="Proteomes" id="UP000198393"/>
    </source>
</evidence>
<dbReference type="Gene3D" id="3.40.50.720">
    <property type="entry name" value="NAD(P)-binding Rossmann-like Domain"/>
    <property type="match status" value="2"/>
</dbReference>
<reference evidence="9 10" key="1">
    <citation type="submission" date="2017-06" db="EMBL/GenBank/DDBJ databases">
        <authorList>
            <person name="Kim H.J."/>
            <person name="Triplett B.A."/>
        </authorList>
    </citation>
    <scope>NUCLEOTIDE SEQUENCE [LARGE SCALE GENOMIC DNA]</scope>
    <source>
        <strain evidence="9 10">DSM 19307</strain>
    </source>
</reference>
<dbReference type="Gene3D" id="3.30.70.1450">
    <property type="entry name" value="Regulator of K+ conductance, C-terminal domain"/>
    <property type="match status" value="2"/>
</dbReference>
<keyword evidence="5" id="KW-0520">NAD</keyword>
<dbReference type="InterPro" id="IPR036721">
    <property type="entry name" value="RCK_C_sf"/>
</dbReference>
<dbReference type="EMBL" id="FZPD01000001">
    <property type="protein sequence ID" value="SNS44900.1"/>
    <property type="molecule type" value="Genomic_DNA"/>
</dbReference>
<dbReference type="NCBIfam" id="NF007032">
    <property type="entry name" value="PRK09496.1-4"/>
    <property type="match status" value="1"/>
</dbReference>
<evidence type="ECO:0000256" key="5">
    <source>
        <dbReference type="ARBA" id="ARBA00023027"/>
    </source>
</evidence>
<keyword evidence="6" id="KW-0406">Ion transport</keyword>
<dbReference type="GO" id="GO:0005886">
    <property type="term" value="C:plasma membrane"/>
    <property type="evidence" value="ECO:0007669"/>
    <property type="project" value="InterPro"/>
</dbReference>
<dbReference type="PRINTS" id="PR00335">
    <property type="entry name" value="KUPTAKETRKA"/>
</dbReference>
<dbReference type="RefSeq" id="WP_089354973.1">
    <property type="nucleotide sequence ID" value="NZ_FZPD01000001.1"/>
</dbReference>
<feature type="domain" description="RCK C-terminal" evidence="8">
    <location>
        <begin position="141"/>
        <end position="225"/>
    </location>
</feature>